<dbReference type="KEGG" id="auh:AWM75_02285"/>
<protein>
    <recommendedName>
        <fullName evidence="10">dITP/XTP pyrophosphatase</fullName>
        <ecNumber evidence="10">3.6.1.66</ecNumber>
    </recommendedName>
    <alternativeName>
        <fullName evidence="10">Non-canonical purine NTP pyrophosphatase</fullName>
    </alternativeName>
    <alternativeName>
        <fullName evidence="10">Non-standard purine NTP pyrophosphatase</fullName>
    </alternativeName>
    <alternativeName>
        <fullName evidence="10">Nucleoside-triphosphate diphosphatase</fullName>
    </alternativeName>
    <alternativeName>
        <fullName evidence="10">Nucleoside-triphosphate pyrophosphatase</fullName>
        <shortName evidence="10">NTPase</shortName>
    </alternativeName>
</protein>
<keyword evidence="7 10" id="KW-0546">Nucleotide metabolism</keyword>
<keyword evidence="5 10" id="KW-0378">Hydrolase</keyword>
<feature type="active site" description="Proton acceptor" evidence="10">
    <location>
        <position position="71"/>
    </location>
</feature>
<dbReference type="InterPro" id="IPR002637">
    <property type="entry name" value="RdgB/HAM1"/>
</dbReference>
<dbReference type="GO" id="GO:0009146">
    <property type="term" value="P:purine nucleoside triphosphate catabolic process"/>
    <property type="evidence" value="ECO:0007669"/>
    <property type="project" value="UniProtKB-UniRule"/>
</dbReference>
<dbReference type="PANTHER" id="PTHR11067:SF9">
    <property type="entry name" value="INOSINE TRIPHOSPHATE PYROPHOSPHATASE"/>
    <property type="match status" value="1"/>
</dbReference>
<feature type="binding site" evidence="10">
    <location>
        <position position="178"/>
    </location>
    <ligand>
        <name>substrate</name>
    </ligand>
</feature>
<evidence type="ECO:0000256" key="6">
    <source>
        <dbReference type="ARBA" id="ARBA00022842"/>
    </source>
</evidence>
<evidence type="ECO:0000313" key="12">
    <source>
        <dbReference type="EMBL" id="AMB98890.1"/>
    </source>
</evidence>
<dbReference type="GO" id="GO:0009117">
    <property type="term" value="P:nucleotide metabolic process"/>
    <property type="evidence" value="ECO:0007669"/>
    <property type="project" value="UniProtKB-KW"/>
</dbReference>
<dbReference type="GO" id="GO:0005829">
    <property type="term" value="C:cytosol"/>
    <property type="evidence" value="ECO:0007669"/>
    <property type="project" value="TreeGrafter"/>
</dbReference>
<dbReference type="Pfam" id="PF01725">
    <property type="entry name" value="Ham1p_like"/>
    <property type="match status" value="1"/>
</dbReference>
<feature type="binding site" evidence="10">
    <location>
        <begin position="155"/>
        <end position="158"/>
    </location>
    <ligand>
        <name>substrate</name>
    </ligand>
</feature>
<comment type="catalytic activity">
    <reaction evidence="10">
        <text>ITP + H2O = IMP + diphosphate + H(+)</text>
        <dbReference type="Rhea" id="RHEA:29399"/>
        <dbReference type="ChEBI" id="CHEBI:15377"/>
        <dbReference type="ChEBI" id="CHEBI:15378"/>
        <dbReference type="ChEBI" id="CHEBI:33019"/>
        <dbReference type="ChEBI" id="CHEBI:58053"/>
        <dbReference type="ChEBI" id="CHEBI:61402"/>
        <dbReference type="EC" id="3.6.1.66"/>
    </reaction>
</comment>
<name>A0A120IAR5_9LACT</name>
<comment type="catalytic activity">
    <reaction evidence="8 10">
        <text>dITP + H2O = dIMP + diphosphate + H(+)</text>
        <dbReference type="Rhea" id="RHEA:28342"/>
        <dbReference type="ChEBI" id="CHEBI:15377"/>
        <dbReference type="ChEBI" id="CHEBI:15378"/>
        <dbReference type="ChEBI" id="CHEBI:33019"/>
        <dbReference type="ChEBI" id="CHEBI:61194"/>
        <dbReference type="ChEBI" id="CHEBI:61382"/>
        <dbReference type="EC" id="3.6.1.66"/>
    </reaction>
</comment>
<dbReference type="InterPro" id="IPR020922">
    <property type="entry name" value="dITP/XTP_pyrophosphatase"/>
</dbReference>
<dbReference type="OrthoDB" id="9807456at2"/>
<comment type="subunit">
    <text evidence="2 10">Homodimer.</text>
</comment>
<sequence length="202" mass="21735">MTKKVIIATKNPGKAAEFSEMFAKFDIQVETLLDHAEIADIAETGSSFMENAGIKASETAKLLGQIVIADDSGLCIDALEGRPGLYSARYAGPEKDDQANRTKVLTEMKAVADEDRTAHFFTALVVANASGEIIARYSGRLDGLILREEQGQNGFGYDPIFYVKEKGMTTAEMTSDEKAAISHRGQALAALQADLDGGRLVL</sequence>
<dbReference type="GO" id="GO:0000166">
    <property type="term" value="F:nucleotide binding"/>
    <property type="evidence" value="ECO:0007669"/>
    <property type="project" value="UniProtKB-KW"/>
</dbReference>
<gene>
    <name evidence="12" type="ORF">AWM75_02285</name>
</gene>
<dbReference type="HAMAP" id="MF_01405">
    <property type="entry name" value="Non_canon_purine_NTPase"/>
    <property type="match status" value="1"/>
</dbReference>
<dbReference type="FunFam" id="3.90.950.10:FF:000001">
    <property type="entry name" value="dITP/XTP pyrophosphatase"/>
    <property type="match status" value="1"/>
</dbReference>
<dbReference type="NCBIfam" id="NF011397">
    <property type="entry name" value="PRK14822.1"/>
    <property type="match status" value="1"/>
</dbReference>
<dbReference type="STRING" id="128944.AWM75_02285"/>
<evidence type="ECO:0000256" key="8">
    <source>
        <dbReference type="ARBA" id="ARBA00051875"/>
    </source>
</evidence>
<proteinExistence type="inferred from homology"/>
<evidence type="ECO:0000256" key="9">
    <source>
        <dbReference type="ARBA" id="ARBA00052017"/>
    </source>
</evidence>
<evidence type="ECO:0000256" key="11">
    <source>
        <dbReference type="RuleBase" id="RU003781"/>
    </source>
</evidence>
<organism evidence="12 13">
    <name type="scientific">Aerococcus urinaehominis</name>
    <dbReference type="NCBI Taxonomy" id="128944"/>
    <lineage>
        <taxon>Bacteria</taxon>
        <taxon>Bacillati</taxon>
        <taxon>Bacillota</taxon>
        <taxon>Bacilli</taxon>
        <taxon>Lactobacillales</taxon>
        <taxon>Aerococcaceae</taxon>
        <taxon>Aerococcus</taxon>
    </lineage>
</organism>
<reference evidence="13" key="2">
    <citation type="submission" date="2016-01" db="EMBL/GenBank/DDBJ databases">
        <title>Six Aerococcus type strain genome sequencing and assembly using PacBio and Illumina Hiseq.</title>
        <authorList>
            <person name="Carkaci D."/>
            <person name="Dargis R."/>
            <person name="Nielsen X.C."/>
            <person name="Skovgaard O."/>
            <person name="Fuursted K."/>
            <person name="Christensen J.J."/>
        </authorList>
    </citation>
    <scope>NUCLEOTIDE SEQUENCE [LARGE SCALE GENOMIC DNA]</scope>
    <source>
        <strain evidence="13">CCUG42038B</strain>
    </source>
</reference>
<dbReference type="Gene3D" id="3.90.950.10">
    <property type="match status" value="1"/>
</dbReference>
<comment type="caution">
    <text evidence="10">Lacks conserved residue(s) required for the propagation of feature annotation.</text>
</comment>
<dbReference type="CDD" id="cd00515">
    <property type="entry name" value="HAM1"/>
    <property type="match status" value="1"/>
</dbReference>
<dbReference type="GO" id="GO:0036220">
    <property type="term" value="F:ITP diphosphatase activity"/>
    <property type="evidence" value="ECO:0007669"/>
    <property type="project" value="UniProtKB-UniRule"/>
</dbReference>
<dbReference type="SUPFAM" id="SSF52972">
    <property type="entry name" value="ITPase-like"/>
    <property type="match status" value="1"/>
</dbReference>
<evidence type="ECO:0000256" key="2">
    <source>
        <dbReference type="ARBA" id="ARBA00011738"/>
    </source>
</evidence>
<dbReference type="GO" id="GO:0035870">
    <property type="term" value="F:dITP diphosphatase activity"/>
    <property type="evidence" value="ECO:0007669"/>
    <property type="project" value="UniProtKB-UniRule"/>
</dbReference>
<keyword evidence="4 10" id="KW-0547">Nucleotide-binding</keyword>
<comment type="similarity">
    <text evidence="1 10 11">Belongs to the HAM1 NTPase family.</text>
</comment>
<dbReference type="AlphaFoldDB" id="A0A120IAR5"/>
<feature type="binding site" evidence="10">
    <location>
        <begin position="183"/>
        <end position="184"/>
    </location>
    <ligand>
        <name>substrate</name>
    </ligand>
</feature>
<dbReference type="InterPro" id="IPR029001">
    <property type="entry name" value="ITPase-like_fam"/>
</dbReference>
<evidence type="ECO:0000313" key="13">
    <source>
        <dbReference type="Proteomes" id="UP000062260"/>
    </source>
</evidence>
<reference evidence="12 13" key="1">
    <citation type="journal article" date="2016" name="Genome Announc.">
        <title>Complete Genome Sequences of Aerococcus christensenii CCUG 28831T, Aerococcus sanguinicola CCUG 43001T, Aerococcus urinae CCUG 36881T, Aerococcus urinaeequi CCUG 28094T, Aerococcus urinaehominis CCUG 42038 BT, and Aerococcus viridans CCUG 4311T.</title>
        <authorList>
            <person name="Carkaci D."/>
            <person name="Dargis R."/>
            <person name="Nielsen X.C."/>
            <person name="Skovgaard O."/>
            <person name="Fuursted K."/>
            <person name="Christensen J.J."/>
        </authorList>
    </citation>
    <scope>NUCLEOTIDE SEQUENCE [LARGE SCALE GENOMIC DNA]</scope>
    <source>
        <strain evidence="12 13">CCUG42038B</strain>
    </source>
</reference>
<feature type="binding site" evidence="10">
    <location>
        <begin position="9"/>
        <end position="14"/>
    </location>
    <ligand>
        <name>substrate</name>
    </ligand>
</feature>
<dbReference type="Proteomes" id="UP000062260">
    <property type="component" value="Chromosome"/>
</dbReference>
<dbReference type="PANTHER" id="PTHR11067">
    <property type="entry name" value="INOSINE TRIPHOSPHATE PYROPHOSPHATASE/HAM1 PROTEIN"/>
    <property type="match status" value="1"/>
</dbReference>
<evidence type="ECO:0000256" key="5">
    <source>
        <dbReference type="ARBA" id="ARBA00022801"/>
    </source>
</evidence>
<evidence type="ECO:0000256" key="10">
    <source>
        <dbReference type="HAMAP-Rule" id="MF_01405"/>
    </source>
</evidence>
<dbReference type="GO" id="GO:0046872">
    <property type="term" value="F:metal ion binding"/>
    <property type="evidence" value="ECO:0007669"/>
    <property type="project" value="UniProtKB-KW"/>
</dbReference>
<dbReference type="RefSeq" id="WP_067977732.1">
    <property type="nucleotide sequence ID" value="NZ_CP014163.1"/>
</dbReference>
<feature type="binding site" evidence="10">
    <location>
        <position position="71"/>
    </location>
    <ligand>
        <name>Mg(2+)</name>
        <dbReference type="ChEBI" id="CHEBI:18420"/>
    </ligand>
</feature>
<dbReference type="EMBL" id="CP014163">
    <property type="protein sequence ID" value="AMB98890.1"/>
    <property type="molecule type" value="Genomic_DNA"/>
</dbReference>
<comment type="cofactor">
    <cofactor evidence="10">
        <name>Mg(2+)</name>
        <dbReference type="ChEBI" id="CHEBI:18420"/>
    </cofactor>
    <text evidence="10">Binds 1 Mg(2+) ion per subunit.</text>
</comment>
<accession>A0A120IAR5</accession>
<dbReference type="GO" id="GO:0017111">
    <property type="term" value="F:ribonucleoside triphosphate phosphatase activity"/>
    <property type="evidence" value="ECO:0007669"/>
    <property type="project" value="InterPro"/>
</dbReference>
<comment type="function">
    <text evidence="10">Pyrophosphatase that catalyzes the hydrolysis of nucleoside triphosphates to their monophosphate derivatives, with a high preference for the non-canonical purine nucleotides XTP (xanthosine triphosphate), dITP (deoxyinosine triphosphate) and ITP. Seems to function as a house-cleaning enzyme that removes non-canonical purine nucleotides from the nucleotide pool, thus preventing their incorporation into DNA/RNA and avoiding chromosomal lesions.</text>
</comment>
<comment type="catalytic activity">
    <reaction evidence="9 10">
        <text>XTP + H2O = XMP + diphosphate + H(+)</text>
        <dbReference type="Rhea" id="RHEA:28610"/>
        <dbReference type="ChEBI" id="CHEBI:15377"/>
        <dbReference type="ChEBI" id="CHEBI:15378"/>
        <dbReference type="ChEBI" id="CHEBI:33019"/>
        <dbReference type="ChEBI" id="CHEBI:57464"/>
        <dbReference type="ChEBI" id="CHEBI:61314"/>
        <dbReference type="EC" id="3.6.1.66"/>
    </reaction>
</comment>
<dbReference type="GO" id="GO:0036222">
    <property type="term" value="F:XTP diphosphatase activity"/>
    <property type="evidence" value="ECO:0007669"/>
    <property type="project" value="UniProtKB-UniRule"/>
</dbReference>
<keyword evidence="13" id="KW-1185">Reference proteome</keyword>
<evidence type="ECO:0000256" key="3">
    <source>
        <dbReference type="ARBA" id="ARBA00022723"/>
    </source>
</evidence>
<keyword evidence="3 10" id="KW-0479">Metal-binding</keyword>
<evidence type="ECO:0000256" key="4">
    <source>
        <dbReference type="ARBA" id="ARBA00022741"/>
    </source>
</evidence>
<feature type="binding site" evidence="10">
    <location>
        <position position="72"/>
    </location>
    <ligand>
        <name>substrate</name>
    </ligand>
</feature>
<dbReference type="NCBIfam" id="TIGR00042">
    <property type="entry name" value="RdgB/HAM1 family non-canonical purine NTP pyrophosphatase"/>
    <property type="match status" value="1"/>
</dbReference>
<evidence type="ECO:0000256" key="1">
    <source>
        <dbReference type="ARBA" id="ARBA00008023"/>
    </source>
</evidence>
<keyword evidence="6 10" id="KW-0460">Magnesium</keyword>
<dbReference type="EC" id="3.6.1.66" evidence="10"/>
<evidence type="ECO:0000256" key="7">
    <source>
        <dbReference type="ARBA" id="ARBA00023080"/>
    </source>
</evidence>